<gene>
    <name evidence="2" type="ORF">Q7C36_011268</name>
</gene>
<reference evidence="2" key="1">
    <citation type="submission" date="2023-08" db="EMBL/GenBank/DDBJ databases">
        <title>Pelteobagrus vachellii genome.</title>
        <authorList>
            <person name="Liu H."/>
        </authorList>
    </citation>
    <scope>NUCLEOTIDE SEQUENCE</scope>
    <source>
        <strain evidence="2">PRFRI_2022a</strain>
        <tissue evidence="2">Muscle</tissue>
    </source>
</reference>
<accession>A0AA88MTR8</accession>
<dbReference type="AlphaFoldDB" id="A0AA88MTR8"/>
<sequence length="121" mass="13508">MCCGGCERKCTSESGRAISERRKPLIEITDWQCHQVQASFQSAALEEDVNRASEGFIFGQATAVKARSDAIRAPQIRRRRSNQNHNQSSTGSYAQLVHETQIRAEKLEDDEALSINKAEKA</sequence>
<protein>
    <submittedName>
        <fullName evidence="2">Uncharacterized protein</fullName>
    </submittedName>
</protein>
<evidence type="ECO:0000313" key="3">
    <source>
        <dbReference type="Proteomes" id="UP001187315"/>
    </source>
</evidence>
<feature type="region of interest" description="Disordered" evidence="1">
    <location>
        <begin position="72"/>
        <end position="95"/>
    </location>
</feature>
<name>A0AA88MTR8_TACVA</name>
<dbReference type="EMBL" id="JAVHJS010000011">
    <property type="protein sequence ID" value="KAK2843053.1"/>
    <property type="molecule type" value="Genomic_DNA"/>
</dbReference>
<dbReference type="Proteomes" id="UP001187315">
    <property type="component" value="Unassembled WGS sequence"/>
</dbReference>
<evidence type="ECO:0000256" key="1">
    <source>
        <dbReference type="SAM" id="MobiDB-lite"/>
    </source>
</evidence>
<keyword evidence="3" id="KW-1185">Reference proteome</keyword>
<evidence type="ECO:0000313" key="2">
    <source>
        <dbReference type="EMBL" id="KAK2843053.1"/>
    </source>
</evidence>
<organism evidence="2 3">
    <name type="scientific">Tachysurus vachellii</name>
    <name type="common">Darkbarbel catfish</name>
    <name type="synonym">Pelteobagrus vachellii</name>
    <dbReference type="NCBI Taxonomy" id="175792"/>
    <lineage>
        <taxon>Eukaryota</taxon>
        <taxon>Metazoa</taxon>
        <taxon>Chordata</taxon>
        <taxon>Craniata</taxon>
        <taxon>Vertebrata</taxon>
        <taxon>Euteleostomi</taxon>
        <taxon>Actinopterygii</taxon>
        <taxon>Neopterygii</taxon>
        <taxon>Teleostei</taxon>
        <taxon>Ostariophysi</taxon>
        <taxon>Siluriformes</taxon>
        <taxon>Bagridae</taxon>
        <taxon>Tachysurus</taxon>
    </lineage>
</organism>
<proteinExistence type="predicted"/>
<comment type="caution">
    <text evidence="2">The sequence shown here is derived from an EMBL/GenBank/DDBJ whole genome shotgun (WGS) entry which is preliminary data.</text>
</comment>